<accession>A0A1B1YW10</accession>
<dbReference type="GO" id="GO:0005886">
    <property type="term" value="C:plasma membrane"/>
    <property type="evidence" value="ECO:0007669"/>
    <property type="project" value="UniProtKB-SubCell"/>
</dbReference>
<evidence type="ECO:0000256" key="8">
    <source>
        <dbReference type="ARBA" id="ARBA00035655"/>
    </source>
</evidence>
<evidence type="ECO:0000256" key="2">
    <source>
        <dbReference type="ARBA" id="ARBA00022448"/>
    </source>
</evidence>
<evidence type="ECO:0000313" key="11">
    <source>
        <dbReference type="Proteomes" id="UP000092952"/>
    </source>
</evidence>
<dbReference type="STRING" id="1810504.PG2T_12840"/>
<dbReference type="KEGG" id="gbi:PG2T_12840"/>
<dbReference type="PANTHER" id="PTHR30574">
    <property type="entry name" value="INNER MEMBRANE PROTEIN YEDE"/>
    <property type="match status" value="1"/>
</dbReference>
<dbReference type="Proteomes" id="UP000092952">
    <property type="component" value="Chromosome"/>
</dbReference>
<keyword evidence="7 9" id="KW-0472">Membrane</keyword>
<dbReference type="RefSeq" id="WP_068806245.1">
    <property type="nucleotide sequence ID" value="NZ_CP014671.1"/>
</dbReference>
<keyword evidence="2" id="KW-0813">Transport</keyword>
<dbReference type="PANTHER" id="PTHR30574:SF1">
    <property type="entry name" value="SULPHUR TRANSPORT DOMAIN-CONTAINING PROTEIN"/>
    <property type="match status" value="1"/>
</dbReference>
<evidence type="ECO:0000313" key="10">
    <source>
        <dbReference type="EMBL" id="ANX04971.1"/>
    </source>
</evidence>
<comment type="subcellular location">
    <subcellularLocation>
        <location evidence="1">Cell inner membrane</location>
        <topology evidence="1">Multi-pass membrane protein</topology>
    </subcellularLocation>
</comment>
<keyword evidence="6 9" id="KW-1133">Transmembrane helix</keyword>
<evidence type="ECO:0000256" key="1">
    <source>
        <dbReference type="ARBA" id="ARBA00004429"/>
    </source>
</evidence>
<feature type="transmembrane region" description="Helical" evidence="9">
    <location>
        <begin position="79"/>
        <end position="97"/>
    </location>
</feature>
<feature type="transmembrane region" description="Helical" evidence="9">
    <location>
        <begin position="118"/>
        <end position="139"/>
    </location>
</feature>
<keyword evidence="11" id="KW-1185">Reference proteome</keyword>
<gene>
    <name evidence="10" type="ORF">PG2T_12840</name>
</gene>
<organism evidence="10 11">
    <name type="scientific">Immundisolibacter cernigliae</name>
    <dbReference type="NCBI Taxonomy" id="1810504"/>
    <lineage>
        <taxon>Bacteria</taxon>
        <taxon>Pseudomonadati</taxon>
        <taxon>Pseudomonadota</taxon>
        <taxon>Gammaproteobacteria</taxon>
        <taxon>Immundisolibacterales</taxon>
        <taxon>Immundisolibacteraceae</taxon>
        <taxon>Immundisolibacter</taxon>
    </lineage>
</organism>
<protein>
    <submittedName>
        <fullName evidence="10">YeeE/YedE family protein</fullName>
    </submittedName>
</protein>
<comment type="similarity">
    <text evidence="8">Belongs to the TsuA/YedE (TC 9.B.102) family.</text>
</comment>
<keyword evidence="5 9" id="KW-0812">Transmembrane</keyword>
<evidence type="ECO:0000256" key="4">
    <source>
        <dbReference type="ARBA" id="ARBA00022519"/>
    </source>
</evidence>
<dbReference type="OrthoDB" id="9814020at2"/>
<evidence type="ECO:0000256" key="9">
    <source>
        <dbReference type="SAM" id="Phobius"/>
    </source>
</evidence>
<dbReference type="AlphaFoldDB" id="A0A1B1YW10"/>
<feature type="transmembrane region" description="Helical" evidence="9">
    <location>
        <begin position="48"/>
        <end position="67"/>
    </location>
</feature>
<keyword evidence="4" id="KW-0997">Cell inner membrane</keyword>
<dbReference type="EMBL" id="CP014671">
    <property type="protein sequence ID" value="ANX04971.1"/>
    <property type="molecule type" value="Genomic_DNA"/>
</dbReference>
<proteinExistence type="inferred from homology"/>
<reference evidence="11" key="1">
    <citation type="submission" date="2016-03" db="EMBL/GenBank/DDBJ databases">
        <title>Complete genome sequence of Solimmundus cernigliae, representing a novel lineage of polycyclic aromatic hydrocarbon degraders within the Gammaproteobacteria.</title>
        <authorList>
            <person name="Singleton D.R."/>
            <person name="Dickey A.N."/>
            <person name="Scholl E.H."/>
            <person name="Wright F.A."/>
            <person name="Aitken M.D."/>
        </authorList>
    </citation>
    <scope>NUCLEOTIDE SEQUENCE [LARGE SCALE GENOMIC DNA]</scope>
    <source>
        <strain evidence="11">TR3.2</strain>
    </source>
</reference>
<evidence type="ECO:0000256" key="6">
    <source>
        <dbReference type="ARBA" id="ARBA00022989"/>
    </source>
</evidence>
<dbReference type="InParanoid" id="A0A1B1YW10"/>
<sequence>MSQFTPYTALGGGLLIGLAAVLLLYLNGRIAGISGILNGALVRHAGDTAWRVAFIAGMLAGGAAFWWLTPHAFAPRQGFPVGLLLAAGFLVGFGTRLGSGCTSGHGVCGLGRRSLRSLVATMTFVGCGMLTVYITRHLLGVQP</sequence>
<dbReference type="InterPro" id="IPR007272">
    <property type="entry name" value="Sulf_transp_TsuA/YedE"/>
</dbReference>
<feature type="transmembrane region" description="Helical" evidence="9">
    <location>
        <begin position="6"/>
        <end position="27"/>
    </location>
</feature>
<evidence type="ECO:0000256" key="3">
    <source>
        <dbReference type="ARBA" id="ARBA00022475"/>
    </source>
</evidence>
<name>A0A1B1YW10_9GAMM</name>
<evidence type="ECO:0000256" key="5">
    <source>
        <dbReference type="ARBA" id="ARBA00022692"/>
    </source>
</evidence>
<evidence type="ECO:0000256" key="7">
    <source>
        <dbReference type="ARBA" id="ARBA00023136"/>
    </source>
</evidence>
<keyword evidence="3" id="KW-1003">Cell membrane</keyword>